<evidence type="ECO:0000313" key="2">
    <source>
        <dbReference type="Proteomes" id="UP000010931"/>
    </source>
</evidence>
<dbReference type="Proteomes" id="UP000010931">
    <property type="component" value="Unassembled WGS sequence"/>
</dbReference>
<proteinExistence type="predicted"/>
<evidence type="ECO:0000313" key="1">
    <source>
        <dbReference type="EMBL" id="ELP65455.1"/>
    </source>
</evidence>
<comment type="caution">
    <text evidence="1">The sequence shown here is derived from an EMBL/GenBank/DDBJ whole genome shotgun (WGS) entry which is preliminary data.</text>
</comment>
<keyword evidence="2" id="KW-1185">Reference proteome</keyword>
<dbReference type="GeneID" id="97399539"/>
<protein>
    <submittedName>
        <fullName evidence="1">Uncharacterized protein</fullName>
    </submittedName>
</protein>
<dbReference type="EMBL" id="AEJB01000379">
    <property type="protein sequence ID" value="ELP65455.1"/>
    <property type="molecule type" value="Genomic_DNA"/>
</dbReference>
<dbReference type="AlphaFoldDB" id="L7F496"/>
<name>L7F496_STRT8</name>
<dbReference type="STRING" id="85558.T45_01140"/>
<dbReference type="PATRIC" id="fig|698760.3.peg.5724"/>
<reference evidence="1 2" key="1">
    <citation type="journal article" date="2011" name="Plasmid">
        <title>Streptomyces turgidiscabies Car8 contains a modular pathogenicity island that shares virulence genes with other actinobacterial plant pathogens.</title>
        <authorList>
            <person name="Huguet-Tapia J.C."/>
            <person name="Badger J.H."/>
            <person name="Loria R."/>
            <person name="Pettis G.S."/>
        </authorList>
    </citation>
    <scope>NUCLEOTIDE SEQUENCE [LARGE SCALE GENOMIC DNA]</scope>
    <source>
        <strain evidence="1 2">Car8</strain>
    </source>
</reference>
<gene>
    <name evidence="1" type="ORF">STRTUCAR8_05389</name>
</gene>
<organism evidence="1 2">
    <name type="scientific">Streptomyces turgidiscabies (strain Car8)</name>
    <dbReference type="NCBI Taxonomy" id="698760"/>
    <lineage>
        <taxon>Bacteria</taxon>
        <taxon>Bacillati</taxon>
        <taxon>Actinomycetota</taxon>
        <taxon>Actinomycetes</taxon>
        <taxon>Kitasatosporales</taxon>
        <taxon>Streptomycetaceae</taxon>
        <taxon>Streptomyces</taxon>
    </lineage>
</organism>
<accession>L7F496</accession>
<sequence length="242" mass="24280">MRALVSRSGLGHRSRGLLLPSSVVCAALIFGPVGTAAAVSDASRDAYASIGARTSWSFASVASSTASPYADRMLKRLGALDRADRSDVLAPVLNVLTDLTVQTGTGRLTATQAAGFAEAVETAKVSLKQRLADRTGKSNRVAAAMADPISDLLDQLQATLSGLLDTVTGLVGGLLGTVTGLVSGLLDTLGNLLGGLLGGLPPLPVELPPVALPPLELPPAPLPAPLTAGDVAATGSTASTVQ</sequence>
<dbReference type="RefSeq" id="WP_006379483.1">
    <property type="nucleotide sequence ID" value="NZ_AEJB01000379.1"/>
</dbReference>